<organism evidence="1 2">
    <name type="scientific">Pelobacter propionicus (strain DSM 2379 / NBRC 103807 / OttBd1)</name>
    <dbReference type="NCBI Taxonomy" id="338966"/>
    <lineage>
        <taxon>Bacteria</taxon>
        <taxon>Pseudomonadati</taxon>
        <taxon>Thermodesulfobacteriota</taxon>
        <taxon>Desulfuromonadia</taxon>
        <taxon>Desulfuromonadales</taxon>
        <taxon>Desulfuromonadaceae</taxon>
        <taxon>Pelobacter</taxon>
    </lineage>
</organism>
<dbReference type="KEGG" id="ppd:Ppro_2949"/>
<dbReference type="HOGENOM" id="CLU_194452_0_0_7"/>
<dbReference type="OrthoDB" id="9800443at2"/>
<dbReference type="STRING" id="338966.Ppro_2949"/>
<evidence type="ECO:0008006" key="3">
    <source>
        <dbReference type="Google" id="ProtNLM"/>
    </source>
</evidence>
<dbReference type="AlphaFoldDB" id="A1AT76"/>
<protein>
    <recommendedName>
        <fullName evidence="3">Cytosolic protein</fullName>
    </recommendedName>
</protein>
<dbReference type="eggNOG" id="ENOG5032Y2U">
    <property type="taxonomic scope" value="Bacteria"/>
</dbReference>
<keyword evidence="2" id="KW-1185">Reference proteome</keyword>
<sequence>MECVPTGDKCRCTYTPACPNRGNCCKCVAYHRERGEATACMFTPQGEKTYDRSLANLMADRDICR</sequence>
<reference evidence="1 2" key="1">
    <citation type="submission" date="2006-10" db="EMBL/GenBank/DDBJ databases">
        <title>Complete sequence of chromosome of Pelobacter propionicus DSM 2379.</title>
        <authorList>
            <consortium name="US DOE Joint Genome Institute"/>
            <person name="Copeland A."/>
            <person name="Lucas S."/>
            <person name="Lapidus A."/>
            <person name="Barry K."/>
            <person name="Detter J.C."/>
            <person name="Glavina del Rio T."/>
            <person name="Hammon N."/>
            <person name="Israni S."/>
            <person name="Dalin E."/>
            <person name="Tice H."/>
            <person name="Pitluck S."/>
            <person name="Saunders E."/>
            <person name="Brettin T."/>
            <person name="Bruce D."/>
            <person name="Han C."/>
            <person name="Tapia R."/>
            <person name="Schmutz J."/>
            <person name="Larimer F."/>
            <person name="Land M."/>
            <person name="Hauser L."/>
            <person name="Kyrpides N."/>
            <person name="Kim E."/>
            <person name="Lovley D."/>
            <person name="Richardson P."/>
        </authorList>
    </citation>
    <scope>NUCLEOTIDE SEQUENCE [LARGE SCALE GENOMIC DNA]</scope>
    <source>
        <strain evidence="2">DSM 2379 / NBRC 103807 / OttBd1</strain>
    </source>
</reference>
<evidence type="ECO:0000313" key="1">
    <source>
        <dbReference type="EMBL" id="ABL00547.1"/>
    </source>
</evidence>
<gene>
    <name evidence="1" type="ordered locus">Ppro_2949</name>
</gene>
<dbReference type="RefSeq" id="WP_011736782.1">
    <property type="nucleotide sequence ID" value="NC_008609.1"/>
</dbReference>
<evidence type="ECO:0000313" key="2">
    <source>
        <dbReference type="Proteomes" id="UP000006732"/>
    </source>
</evidence>
<accession>A1AT76</accession>
<dbReference type="EMBL" id="CP000482">
    <property type="protein sequence ID" value="ABL00547.1"/>
    <property type="molecule type" value="Genomic_DNA"/>
</dbReference>
<dbReference type="Proteomes" id="UP000006732">
    <property type="component" value="Chromosome"/>
</dbReference>
<name>A1AT76_PELPD</name>
<proteinExistence type="predicted"/>